<comment type="caution">
    <text evidence="1">The sequence shown here is derived from an EMBL/GenBank/DDBJ whole genome shotgun (WGS) entry which is preliminary data.</text>
</comment>
<sequence length="174" mass="20164">MTRVLKEKYFPSGCVLDAKPNLSASWLWNSWVKVLSIYKKDIRRTVRDGLNTKILAHPWVIDLPTGIHALKSEVSSLQLTWVKELMYVDGRSWNRSLIQSLFTDESCNAILKMKDLNPAENDRWVWSADTKGKFTKLTILQFPKPVYNYQRTFYGGFGNRETYGCSKSYGCLRL</sequence>
<gene>
    <name evidence="1" type="ORF">STAS_06350</name>
</gene>
<keyword evidence="1" id="KW-0808">Transferase</keyword>
<name>A0A5A7PC67_STRAF</name>
<dbReference type="OrthoDB" id="913718at2759"/>
<dbReference type="Proteomes" id="UP000325081">
    <property type="component" value="Unassembled WGS sequence"/>
</dbReference>
<keyword evidence="1" id="KW-0548">Nucleotidyltransferase</keyword>
<keyword evidence="1" id="KW-0695">RNA-directed DNA polymerase</keyword>
<protein>
    <submittedName>
        <fullName evidence="1">RNA-directed DNA polymerase</fullName>
    </submittedName>
</protein>
<proteinExistence type="predicted"/>
<accession>A0A5A7PC67</accession>
<keyword evidence="2" id="KW-1185">Reference proteome</keyword>
<dbReference type="EMBL" id="BKCP01004350">
    <property type="protein sequence ID" value="GER30409.1"/>
    <property type="molecule type" value="Genomic_DNA"/>
</dbReference>
<evidence type="ECO:0000313" key="2">
    <source>
        <dbReference type="Proteomes" id="UP000325081"/>
    </source>
</evidence>
<organism evidence="1 2">
    <name type="scientific">Striga asiatica</name>
    <name type="common">Asiatic witchweed</name>
    <name type="synonym">Buchnera asiatica</name>
    <dbReference type="NCBI Taxonomy" id="4170"/>
    <lineage>
        <taxon>Eukaryota</taxon>
        <taxon>Viridiplantae</taxon>
        <taxon>Streptophyta</taxon>
        <taxon>Embryophyta</taxon>
        <taxon>Tracheophyta</taxon>
        <taxon>Spermatophyta</taxon>
        <taxon>Magnoliopsida</taxon>
        <taxon>eudicotyledons</taxon>
        <taxon>Gunneridae</taxon>
        <taxon>Pentapetalae</taxon>
        <taxon>asterids</taxon>
        <taxon>lamiids</taxon>
        <taxon>Lamiales</taxon>
        <taxon>Orobanchaceae</taxon>
        <taxon>Buchnereae</taxon>
        <taxon>Striga</taxon>
    </lineage>
</organism>
<reference evidence="2" key="1">
    <citation type="journal article" date="2019" name="Curr. Biol.">
        <title>Genome Sequence of Striga asiatica Provides Insight into the Evolution of Plant Parasitism.</title>
        <authorList>
            <person name="Yoshida S."/>
            <person name="Kim S."/>
            <person name="Wafula E.K."/>
            <person name="Tanskanen J."/>
            <person name="Kim Y.M."/>
            <person name="Honaas L."/>
            <person name="Yang Z."/>
            <person name="Spallek T."/>
            <person name="Conn C.E."/>
            <person name="Ichihashi Y."/>
            <person name="Cheong K."/>
            <person name="Cui S."/>
            <person name="Der J.P."/>
            <person name="Gundlach H."/>
            <person name="Jiao Y."/>
            <person name="Hori C."/>
            <person name="Ishida J.K."/>
            <person name="Kasahara H."/>
            <person name="Kiba T."/>
            <person name="Kim M.S."/>
            <person name="Koo N."/>
            <person name="Laohavisit A."/>
            <person name="Lee Y.H."/>
            <person name="Lumba S."/>
            <person name="McCourt P."/>
            <person name="Mortimer J.C."/>
            <person name="Mutuku J.M."/>
            <person name="Nomura T."/>
            <person name="Sasaki-Sekimoto Y."/>
            <person name="Seto Y."/>
            <person name="Wang Y."/>
            <person name="Wakatake T."/>
            <person name="Sakakibara H."/>
            <person name="Demura T."/>
            <person name="Yamaguchi S."/>
            <person name="Yoneyama K."/>
            <person name="Manabe R.I."/>
            <person name="Nelson D.C."/>
            <person name="Schulman A.H."/>
            <person name="Timko M.P."/>
            <person name="dePamphilis C.W."/>
            <person name="Choi D."/>
            <person name="Shirasu K."/>
        </authorList>
    </citation>
    <scope>NUCLEOTIDE SEQUENCE [LARGE SCALE GENOMIC DNA]</scope>
    <source>
        <strain evidence="2">cv. UVA1</strain>
    </source>
</reference>
<dbReference type="AlphaFoldDB" id="A0A5A7PC67"/>
<evidence type="ECO:0000313" key="1">
    <source>
        <dbReference type="EMBL" id="GER30409.1"/>
    </source>
</evidence>
<dbReference type="GO" id="GO:0003964">
    <property type="term" value="F:RNA-directed DNA polymerase activity"/>
    <property type="evidence" value="ECO:0007669"/>
    <property type="project" value="UniProtKB-KW"/>
</dbReference>